<proteinExistence type="predicted"/>
<organism evidence="1">
    <name type="scientific">Myoviridae sp. ctKZW4</name>
    <dbReference type="NCBI Taxonomy" id="2826639"/>
    <lineage>
        <taxon>Viruses</taxon>
        <taxon>Duplodnaviria</taxon>
        <taxon>Heunggongvirae</taxon>
        <taxon>Uroviricota</taxon>
        <taxon>Caudoviricetes</taxon>
    </lineage>
</organism>
<accession>A0A8S5NCC0</accession>
<sequence>MQFLVAIKSTLSRINHIKAKHFELLFNNTIKNTLIAQW</sequence>
<reference evidence="1" key="1">
    <citation type="journal article" date="2021" name="Proc. Natl. Acad. Sci. U.S.A.">
        <title>A Catalog of Tens of Thousands of Viruses from Human Metagenomes Reveals Hidden Associations with Chronic Diseases.</title>
        <authorList>
            <person name="Tisza M.J."/>
            <person name="Buck C.B."/>
        </authorList>
    </citation>
    <scope>NUCLEOTIDE SEQUENCE</scope>
    <source>
        <strain evidence="1">CtKZW4</strain>
    </source>
</reference>
<protein>
    <submittedName>
        <fullName evidence="1">Uncharacterized protein</fullName>
    </submittedName>
</protein>
<dbReference type="EMBL" id="BK015123">
    <property type="protein sequence ID" value="DAD91906.1"/>
    <property type="molecule type" value="Genomic_DNA"/>
</dbReference>
<evidence type="ECO:0000313" key="1">
    <source>
        <dbReference type="EMBL" id="DAD91906.1"/>
    </source>
</evidence>
<name>A0A8S5NCC0_9CAUD</name>